<evidence type="ECO:0000313" key="3">
    <source>
        <dbReference type="EMBL" id="NMF91179.1"/>
    </source>
</evidence>
<gene>
    <name evidence="3" type="ORF">GPA26_22200</name>
</gene>
<dbReference type="EMBL" id="WTVR01000069">
    <property type="protein sequence ID" value="NMF91179.1"/>
    <property type="molecule type" value="Genomic_DNA"/>
</dbReference>
<feature type="transmembrane region" description="Helical" evidence="1">
    <location>
        <begin position="285"/>
        <end position="305"/>
    </location>
</feature>
<comment type="caution">
    <text evidence="3">The sequence shown here is derived from an EMBL/GenBank/DDBJ whole genome shotgun (WGS) entry which is preliminary data.</text>
</comment>
<evidence type="ECO:0000259" key="2">
    <source>
        <dbReference type="Pfam" id="PF06181"/>
    </source>
</evidence>
<keyword evidence="1" id="KW-1133">Transmembrane helix</keyword>
<proteinExistence type="predicted"/>
<dbReference type="SUPFAM" id="SSF46626">
    <property type="entry name" value="Cytochrome c"/>
    <property type="match status" value="1"/>
</dbReference>
<dbReference type="Proteomes" id="UP000652074">
    <property type="component" value="Unassembled WGS sequence"/>
</dbReference>
<feature type="transmembrane region" description="Helical" evidence="1">
    <location>
        <begin position="253"/>
        <end position="273"/>
    </location>
</feature>
<dbReference type="InterPro" id="IPR036909">
    <property type="entry name" value="Cyt_c-like_dom_sf"/>
</dbReference>
<feature type="transmembrane region" description="Helical" evidence="1">
    <location>
        <begin position="12"/>
        <end position="32"/>
    </location>
</feature>
<evidence type="ECO:0000313" key="4">
    <source>
        <dbReference type="Proteomes" id="UP000652074"/>
    </source>
</evidence>
<dbReference type="RefSeq" id="WP_169208503.1">
    <property type="nucleotide sequence ID" value="NZ_CP059560.1"/>
</dbReference>
<reference evidence="3 4" key="1">
    <citation type="submission" date="2019-12" db="EMBL/GenBank/DDBJ databases">
        <title>Comparative genomics gives insights into the taxonomy of the Azoarcus-Aromatoleum group and reveals separate origins of nif in the plant-associated Azoarcus and non-plant-associated Aromatoleum sub-groups.</title>
        <authorList>
            <person name="Lafos M."/>
            <person name="Maluk M."/>
            <person name="Batista M."/>
            <person name="Junghare M."/>
            <person name="Carmona M."/>
            <person name="Faoro H."/>
            <person name="Cruz L.M."/>
            <person name="Battistoni F."/>
            <person name="De Souza E."/>
            <person name="Pedrosa F."/>
            <person name="Chen W.-M."/>
            <person name="Poole P.S."/>
            <person name="Dixon R.A."/>
            <person name="James E.K."/>
        </authorList>
    </citation>
    <scope>NUCLEOTIDE SEQUENCE [LARGE SCALE GENOMIC DNA]</scope>
    <source>
        <strain evidence="3 4">ToN1</strain>
    </source>
</reference>
<feature type="transmembrane region" description="Helical" evidence="1">
    <location>
        <begin position="179"/>
        <end position="199"/>
    </location>
</feature>
<name>A0ABX1MZ43_9RHOO</name>
<dbReference type="InterPro" id="IPR010389">
    <property type="entry name" value="Urate_ox_N"/>
</dbReference>
<sequence>MDAYLLDWANLLVRWAHLIAGIAWIGASFYFVMLDNSLKPPKNLADAKRGVFGELWAVHGGGFYHSQKYLTGPKGEALSNDLHWSKWESYSTWLTGLGMMTIVYWIGAKSYLIDRNVMDLTQGAAIAISIGFLAAGWVVYDLLCRSLVGRDRLLAGLIFVFVVACDWALHQVFAARAAYLHVGAMLATIMTANVFFHIIPGQKRMEAQIRAGQPVDPRPGQIGKQRSVHNTYFTLPVLFAMISNHYPMTYSHANGWLVLVVIMLAGVLIRQFFVLRHRGEVKGWLPAAGTALLASLVALLAPQAVDASGDKVAFAEVRHVVEQRCVTCHADQPTYDGFAQPPKGVVLQSPEQLAQHAAKVAETVASGYMPLGNLTGITAEERTLIRTWYAQGARTDVAAN</sequence>
<dbReference type="Pfam" id="PF06181">
    <property type="entry name" value="Urate_ox_N"/>
    <property type="match status" value="1"/>
</dbReference>
<keyword evidence="1" id="KW-0812">Transmembrane</keyword>
<feature type="transmembrane region" description="Helical" evidence="1">
    <location>
        <begin position="90"/>
        <end position="108"/>
    </location>
</feature>
<accession>A0ABX1MZ43</accession>
<organism evidence="3 4">
    <name type="scientific">Aromatoleum petrolei</name>
    <dbReference type="NCBI Taxonomy" id="76116"/>
    <lineage>
        <taxon>Bacteria</taxon>
        <taxon>Pseudomonadati</taxon>
        <taxon>Pseudomonadota</taxon>
        <taxon>Betaproteobacteria</taxon>
        <taxon>Rhodocyclales</taxon>
        <taxon>Rhodocyclaceae</taxon>
        <taxon>Aromatoleum</taxon>
    </lineage>
</organism>
<keyword evidence="1" id="KW-0472">Membrane</keyword>
<feature type="domain" description="Urate oxidase N-terminal" evidence="2">
    <location>
        <begin position="3"/>
        <end position="300"/>
    </location>
</feature>
<feature type="transmembrane region" description="Helical" evidence="1">
    <location>
        <begin position="120"/>
        <end position="140"/>
    </location>
</feature>
<evidence type="ECO:0000256" key="1">
    <source>
        <dbReference type="SAM" id="Phobius"/>
    </source>
</evidence>
<protein>
    <recommendedName>
        <fullName evidence="2">Urate oxidase N-terminal domain-containing protein</fullName>
    </recommendedName>
</protein>
<keyword evidence="4" id="KW-1185">Reference proteome</keyword>
<feature type="transmembrane region" description="Helical" evidence="1">
    <location>
        <begin position="152"/>
        <end position="173"/>
    </location>
</feature>